<dbReference type="Pfam" id="PF07707">
    <property type="entry name" value="BACK"/>
    <property type="match status" value="1"/>
</dbReference>
<keyword evidence="5" id="KW-1185">Reference proteome</keyword>
<sequence length="286" mass="32646">MLENFIEVTQCEEFLKLEEEDLVHYIEDDTLNVNNEDIVFEAVLTWTKHVLSDRVSVLPDLLEHVRFPFCSPSYFLDNIETCDVMVNWRCKKFIAEYKHYHFAPERRGEITSKRIRPRKSSSLKNAVIVLGGCTHNSETNNHAFLWNLDTDQWSKCDYLSPPQVECGGIESFSLSSASTLIHEDKIFVFGTYIEHNAGWHCGLCSYSPQVDSWAMLAAPSRSHHFAPATTYNGKLIVLGGTDDVYNLTDSVEMYDPIKDVWELLNVKTHIALSDHAASFACLPSSW</sequence>
<dbReference type="InterPro" id="IPR006652">
    <property type="entry name" value="Kelch_1"/>
</dbReference>
<gene>
    <name evidence="4" type="ORF">NP493_8587g00000</name>
</gene>
<evidence type="ECO:0000259" key="3">
    <source>
        <dbReference type="SMART" id="SM00875"/>
    </source>
</evidence>
<accession>A0AAD9IP75</accession>
<dbReference type="InterPro" id="IPR011705">
    <property type="entry name" value="BACK"/>
</dbReference>
<dbReference type="AlphaFoldDB" id="A0AAD9IP75"/>
<protein>
    <recommendedName>
        <fullName evidence="3">BACK domain-containing protein</fullName>
    </recommendedName>
</protein>
<dbReference type="EMBL" id="JAODUO010008576">
    <property type="protein sequence ID" value="KAK2138152.1"/>
    <property type="molecule type" value="Genomic_DNA"/>
</dbReference>
<keyword evidence="1" id="KW-0880">Kelch repeat</keyword>
<dbReference type="PANTHER" id="PTHR24412">
    <property type="entry name" value="KELCH PROTEIN"/>
    <property type="match status" value="1"/>
</dbReference>
<comment type="caution">
    <text evidence="4">The sequence shown here is derived from an EMBL/GenBank/DDBJ whole genome shotgun (WGS) entry which is preliminary data.</text>
</comment>
<dbReference type="Gene3D" id="2.120.10.80">
    <property type="entry name" value="Kelch-type beta propeller"/>
    <property type="match status" value="1"/>
</dbReference>
<name>A0AAD9IP75_RIDPI</name>
<dbReference type="InterPro" id="IPR015915">
    <property type="entry name" value="Kelch-typ_b-propeller"/>
</dbReference>
<dbReference type="Proteomes" id="UP001209878">
    <property type="component" value="Unassembled WGS sequence"/>
</dbReference>
<evidence type="ECO:0000313" key="4">
    <source>
        <dbReference type="EMBL" id="KAK2138152.1"/>
    </source>
</evidence>
<proteinExistence type="predicted"/>
<dbReference type="Gene3D" id="1.25.40.420">
    <property type="match status" value="1"/>
</dbReference>
<evidence type="ECO:0000256" key="2">
    <source>
        <dbReference type="ARBA" id="ARBA00022737"/>
    </source>
</evidence>
<feature type="domain" description="BACK" evidence="3">
    <location>
        <begin position="1"/>
        <end position="80"/>
    </location>
</feature>
<reference evidence="4" key="1">
    <citation type="journal article" date="2023" name="Mol. Biol. Evol.">
        <title>Third-Generation Sequencing Reveals the Adaptive Role of the Epigenome in Three Deep-Sea Polychaetes.</title>
        <authorList>
            <person name="Perez M."/>
            <person name="Aroh O."/>
            <person name="Sun Y."/>
            <person name="Lan Y."/>
            <person name="Juniper S.K."/>
            <person name="Young C.R."/>
            <person name="Angers B."/>
            <person name="Qian P.Y."/>
        </authorList>
    </citation>
    <scope>NUCLEOTIDE SEQUENCE</scope>
    <source>
        <strain evidence="4">R07B-5</strain>
    </source>
</reference>
<dbReference type="PANTHER" id="PTHR24412:SF489">
    <property type="entry name" value="RING FINGER DOMAIN AND KELCH REPEAT-CONTAINING PROTEIN DDB_G0271372"/>
    <property type="match status" value="1"/>
</dbReference>
<evidence type="ECO:0000313" key="5">
    <source>
        <dbReference type="Proteomes" id="UP001209878"/>
    </source>
</evidence>
<organism evidence="4 5">
    <name type="scientific">Ridgeia piscesae</name>
    <name type="common">Tubeworm</name>
    <dbReference type="NCBI Taxonomy" id="27915"/>
    <lineage>
        <taxon>Eukaryota</taxon>
        <taxon>Metazoa</taxon>
        <taxon>Spiralia</taxon>
        <taxon>Lophotrochozoa</taxon>
        <taxon>Annelida</taxon>
        <taxon>Polychaeta</taxon>
        <taxon>Sedentaria</taxon>
        <taxon>Canalipalpata</taxon>
        <taxon>Sabellida</taxon>
        <taxon>Siboglinidae</taxon>
        <taxon>Ridgeia</taxon>
    </lineage>
</organism>
<keyword evidence="2" id="KW-0677">Repeat</keyword>
<dbReference type="SUPFAM" id="SSF117281">
    <property type="entry name" value="Kelch motif"/>
    <property type="match status" value="1"/>
</dbReference>
<dbReference type="SMART" id="SM00875">
    <property type="entry name" value="BACK"/>
    <property type="match status" value="1"/>
</dbReference>
<dbReference type="Pfam" id="PF01344">
    <property type="entry name" value="Kelch_1"/>
    <property type="match status" value="1"/>
</dbReference>
<evidence type="ECO:0000256" key="1">
    <source>
        <dbReference type="ARBA" id="ARBA00022441"/>
    </source>
</evidence>